<feature type="domain" description="GST C-terminal" evidence="3">
    <location>
        <begin position="88"/>
        <end position="213"/>
    </location>
</feature>
<evidence type="ECO:0000313" key="5">
    <source>
        <dbReference type="Proteomes" id="UP001610334"/>
    </source>
</evidence>
<dbReference type="PROSITE" id="PS50404">
    <property type="entry name" value="GST_NTER"/>
    <property type="match status" value="1"/>
</dbReference>
<dbReference type="InterPro" id="IPR036249">
    <property type="entry name" value="Thioredoxin-like_sf"/>
</dbReference>
<comment type="caution">
    <text evidence="4">The sequence shown here is derived from an EMBL/GenBank/DDBJ whole genome shotgun (WGS) entry which is preliminary data.</text>
</comment>
<dbReference type="SFLD" id="SFLDG01150">
    <property type="entry name" value="Main.1:_Beta-like"/>
    <property type="match status" value="1"/>
</dbReference>
<organism evidence="4 5">
    <name type="scientific">Aspergillus granulosus</name>
    <dbReference type="NCBI Taxonomy" id="176169"/>
    <lineage>
        <taxon>Eukaryota</taxon>
        <taxon>Fungi</taxon>
        <taxon>Dikarya</taxon>
        <taxon>Ascomycota</taxon>
        <taxon>Pezizomycotina</taxon>
        <taxon>Eurotiomycetes</taxon>
        <taxon>Eurotiomycetidae</taxon>
        <taxon>Eurotiales</taxon>
        <taxon>Aspergillaceae</taxon>
        <taxon>Aspergillus</taxon>
        <taxon>Aspergillus subgen. Nidulantes</taxon>
    </lineage>
</organism>
<dbReference type="CDD" id="cd03057">
    <property type="entry name" value="GST_N_Beta"/>
    <property type="match status" value="1"/>
</dbReference>
<keyword evidence="5" id="KW-1185">Reference proteome</keyword>
<dbReference type="SFLD" id="SFLDS00019">
    <property type="entry name" value="Glutathione_Transferase_(cytos"/>
    <property type="match status" value="1"/>
</dbReference>
<dbReference type="PANTHER" id="PTHR44051">
    <property type="entry name" value="GLUTATHIONE S-TRANSFERASE-RELATED"/>
    <property type="match status" value="1"/>
</dbReference>
<dbReference type="InterPro" id="IPR040079">
    <property type="entry name" value="Glutathione_S-Trfase"/>
</dbReference>
<evidence type="ECO:0000256" key="1">
    <source>
        <dbReference type="ARBA" id="ARBA00007409"/>
    </source>
</evidence>
<dbReference type="SFLD" id="SFLDG00358">
    <property type="entry name" value="Main_(cytGST)"/>
    <property type="match status" value="1"/>
</dbReference>
<dbReference type="EMBL" id="JBFXLT010000126">
    <property type="protein sequence ID" value="KAL2807916.1"/>
    <property type="molecule type" value="Genomic_DNA"/>
</dbReference>
<dbReference type="Proteomes" id="UP001610334">
    <property type="component" value="Unassembled WGS sequence"/>
</dbReference>
<dbReference type="InterPro" id="IPR004045">
    <property type="entry name" value="Glutathione_S-Trfase_N"/>
</dbReference>
<comment type="similarity">
    <text evidence="1">Belongs to the GST superfamily.</text>
</comment>
<evidence type="ECO:0000259" key="3">
    <source>
        <dbReference type="PROSITE" id="PS50405"/>
    </source>
</evidence>
<dbReference type="Pfam" id="PF00043">
    <property type="entry name" value="GST_C"/>
    <property type="match status" value="1"/>
</dbReference>
<dbReference type="SUPFAM" id="SSF52833">
    <property type="entry name" value="Thioredoxin-like"/>
    <property type="match status" value="1"/>
</dbReference>
<reference evidence="4 5" key="1">
    <citation type="submission" date="2024-07" db="EMBL/GenBank/DDBJ databases">
        <title>Section-level genome sequencing and comparative genomics of Aspergillus sections Usti and Cavernicolus.</title>
        <authorList>
            <consortium name="Lawrence Berkeley National Laboratory"/>
            <person name="Nybo J.L."/>
            <person name="Vesth T.C."/>
            <person name="Theobald S."/>
            <person name="Frisvad J.C."/>
            <person name="Larsen T.O."/>
            <person name="Kjaerboelling I."/>
            <person name="Rothschild-Mancinelli K."/>
            <person name="Lyhne E.K."/>
            <person name="Kogle M.E."/>
            <person name="Barry K."/>
            <person name="Clum A."/>
            <person name="Na H."/>
            <person name="Ledsgaard L."/>
            <person name="Lin J."/>
            <person name="Lipzen A."/>
            <person name="Kuo A."/>
            <person name="Riley R."/>
            <person name="Mondo S."/>
            <person name="Labutti K."/>
            <person name="Haridas S."/>
            <person name="Pangalinan J."/>
            <person name="Salamov A.A."/>
            <person name="Simmons B.A."/>
            <person name="Magnuson J.K."/>
            <person name="Chen J."/>
            <person name="Drula E."/>
            <person name="Henrissat B."/>
            <person name="Wiebenga A."/>
            <person name="Lubbers R.J."/>
            <person name="Gomes A.C."/>
            <person name="Makela M.R."/>
            <person name="Stajich J."/>
            <person name="Grigoriev I.V."/>
            <person name="Mortensen U.H."/>
            <person name="De Vries R.P."/>
            <person name="Baker S.E."/>
            <person name="Andersen M.R."/>
        </authorList>
    </citation>
    <scope>NUCLEOTIDE SEQUENCE [LARGE SCALE GENOMIC DNA]</scope>
    <source>
        <strain evidence="4 5">CBS 588.65</strain>
    </source>
</reference>
<dbReference type="InterPro" id="IPR004046">
    <property type="entry name" value="GST_C"/>
</dbReference>
<evidence type="ECO:0000259" key="2">
    <source>
        <dbReference type="PROSITE" id="PS50404"/>
    </source>
</evidence>
<dbReference type="InterPro" id="IPR036282">
    <property type="entry name" value="Glutathione-S-Trfase_C_sf"/>
</dbReference>
<dbReference type="PROSITE" id="PS50405">
    <property type="entry name" value="GST_CTER"/>
    <property type="match status" value="1"/>
</dbReference>
<dbReference type="InterPro" id="IPR010987">
    <property type="entry name" value="Glutathione-S-Trfase_C-like"/>
</dbReference>
<evidence type="ECO:0008006" key="6">
    <source>
        <dbReference type="Google" id="ProtNLM"/>
    </source>
</evidence>
<dbReference type="Gene3D" id="1.20.1050.10">
    <property type="match status" value="1"/>
</dbReference>
<dbReference type="PANTHER" id="PTHR44051:SF8">
    <property type="entry name" value="GLUTATHIONE S-TRANSFERASE GSTA"/>
    <property type="match status" value="1"/>
</dbReference>
<dbReference type="Gene3D" id="3.40.30.10">
    <property type="entry name" value="Glutaredoxin"/>
    <property type="match status" value="1"/>
</dbReference>
<dbReference type="SUPFAM" id="SSF47616">
    <property type="entry name" value="GST C-terminal domain-like"/>
    <property type="match status" value="1"/>
</dbReference>
<sequence length="216" mass="24267">MPDIKFFFAPNACSLAPHILLHEARLPYTPLQINYAGVELQFPPEYKSLNPKMRVPVIVVDGDVITELPAVSTIISQLVPEKNFMGKTPLETVRVYEWMNYLSGTVHSAGLGHLFRPWRWTTDEDPKAHDGIKEKARENIIESFGYIEGKLDGIHAVGEGLTAVDAFLYPLYRWAKKSGINLDAYPKYTALIEAMEKRESVQIVLVKEGIKAVGNL</sequence>
<protein>
    <recommendedName>
        <fullName evidence="6">Glutathione S-transferase</fullName>
    </recommendedName>
</protein>
<name>A0ABR4GXJ7_9EURO</name>
<evidence type="ECO:0000313" key="4">
    <source>
        <dbReference type="EMBL" id="KAL2807916.1"/>
    </source>
</evidence>
<feature type="domain" description="GST N-terminal" evidence="2">
    <location>
        <begin position="1"/>
        <end position="87"/>
    </location>
</feature>
<dbReference type="Pfam" id="PF13409">
    <property type="entry name" value="GST_N_2"/>
    <property type="match status" value="1"/>
</dbReference>
<accession>A0ABR4GXJ7</accession>
<dbReference type="CDD" id="cd03188">
    <property type="entry name" value="GST_C_Beta"/>
    <property type="match status" value="1"/>
</dbReference>
<proteinExistence type="inferred from homology"/>
<gene>
    <name evidence="4" type="ORF">BJX63DRAFT_410798</name>
</gene>